<accession>A0A1I6P9H4</accession>
<organism evidence="1 2">
    <name type="scientific">Zhouia amylolytica</name>
    <dbReference type="NCBI Taxonomy" id="376730"/>
    <lineage>
        <taxon>Bacteria</taxon>
        <taxon>Pseudomonadati</taxon>
        <taxon>Bacteroidota</taxon>
        <taxon>Flavobacteriia</taxon>
        <taxon>Flavobacteriales</taxon>
        <taxon>Flavobacteriaceae</taxon>
        <taxon>Zhouia</taxon>
    </lineage>
</organism>
<feature type="non-terminal residue" evidence="1">
    <location>
        <position position="1"/>
    </location>
</feature>
<sequence>KTNSKPYQDFSNSVSFLTQAAATGPEVGNEGGLKNILNLL</sequence>
<dbReference type="EMBL" id="FPAG01000001">
    <property type="protein sequence ID" value="SFS36795.1"/>
    <property type="molecule type" value="Genomic_DNA"/>
</dbReference>
<name>A0A1I6P9H4_9FLAO</name>
<reference evidence="1 2" key="1">
    <citation type="submission" date="2016-10" db="EMBL/GenBank/DDBJ databases">
        <authorList>
            <person name="de Groot N.N."/>
        </authorList>
    </citation>
    <scope>NUCLEOTIDE SEQUENCE [LARGE SCALE GENOMIC DNA]</scope>
    <source>
        <strain evidence="1 2">CGMCC 1.6114</strain>
    </source>
</reference>
<evidence type="ECO:0000313" key="2">
    <source>
        <dbReference type="Proteomes" id="UP000183209"/>
    </source>
</evidence>
<dbReference type="AlphaFoldDB" id="A0A1I6P9H4"/>
<dbReference type="Proteomes" id="UP000183209">
    <property type="component" value="Unassembled WGS sequence"/>
</dbReference>
<gene>
    <name evidence="1" type="ORF">SAMN04487906_0180</name>
</gene>
<evidence type="ECO:0000313" key="1">
    <source>
        <dbReference type="EMBL" id="SFS36795.1"/>
    </source>
</evidence>
<protein>
    <submittedName>
        <fullName evidence="1">Uncharacterized protein</fullName>
    </submittedName>
</protein>
<proteinExistence type="predicted"/>